<dbReference type="PANTHER" id="PTHR30213:SF0">
    <property type="entry name" value="UPF0761 MEMBRANE PROTEIN YIHY"/>
    <property type="match status" value="1"/>
</dbReference>
<evidence type="ECO:0000256" key="3">
    <source>
        <dbReference type="ARBA" id="ARBA00022692"/>
    </source>
</evidence>
<evidence type="ECO:0000256" key="1">
    <source>
        <dbReference type="ARBA" id="ARBA00004651"/>
    </source>
</evidence>
<keyword evidence="8" id="KW-1185">Reference proteome</keyword>
<dbReference type="AlphaFoldDB" id="A0A4R8LKD4"/>
<keyword evidence="2" id="KW-1003">Cell membrane</keyword>
<dbReference type="GO" id="GO:0005886">
    <property type="term" value="C:plasma membrane"/>
    <property type="evidence" value="ECO:0007669"/>
    <property type="project" value="UniProtKB-SubCell"/>
</dbReference>
<feature type="transmembrane region" description="Helical" evidence="6">
    <location>
        <begin position="170"/>
        <end position="191"/>
    </location>
</feature>
<dbReference type="RefSeq" id="WP_134160029.1">
    <property type="nucleotide sequence ID" value="NZ_BSUS01000001.1"/>
</dbReference>
<keyword evidence="4 6" id="KW-1133">Transmembrane helix</keyword>
<gene>
    <name evidence="7" type="ORF">C7445_109109</name>
</gene>
<evidence type="ECO:0000313" key="8">
    <source>
        <dbReference type="Proteomes" id="UP000294581"/>
    </source>
</evidence>
<feature type="transmembrane region" description="Helical" evidence="6">
    <location>
        <begin position="124"/>
        <end position="150"/>
    </location>
</feature>
<keyword evidence="3 6" id="KW-0812">Transmembrane</keyword>
<dbReference type="OrthoDB" id="2375345at2"/>
<dbReference type="Proteomes" id="UP000294581">
    <property type="component" value="Unassembled WGS sequence"/>
</dbReference>
<organism evidence="7 8">
    <name type="scientific">Alicyclobacillus sacchari</name>
    <dbReference type="NCBI Taxonomy" id="392010"/>
    <lineage>
        <taxon>Bacteria</taxon>
        <taxon>Bacillati</taxon>
        <taxon>Bacillota</taxon>
        <taxon>Bacilli</taxon>
        <taxon>Bacillales</taxon>
        <taxon>Alicyclobacillaceae</taxon>
        <taxon>Alicyclobacillus</taxon>
    </lineage>
</organism>
<keyword evidence="5 6" id="KW-0472">Membrane</keyword>
<dbReference type="NCBIfam" id="TIGR00765">
    <property type="entry name" value="yihY_not_rbn"/>
    <property type="match status" value="1"/>
</dbReference>
<feature type="transmembrane region" description="Helical" evidence="6">
    <location>
        <begin position="91"/>
        <end position="112"/>
    </location>
</feature>
<accession>A0A4R8LKD4</accession>
<protein>
    <submittedName>
        <fullName evidence="7">Membrane protein</fullName>
    </submittedName>
</protein>
<evidence type="ECO:0000256" key="2">
    <source>
        <dbReference type="ARBA" id="ARBA00022475"/>
    </source>
</evidence>
<proteinExistence type="predicted"/>
<feature type="transmembrane region" description="Helical" evidence="6">
    <location>
        <begin position="21"/>
        <end position="48"/>
    </location>
</feature>
<dbReference type="PIRSF" id="PIRSF035875">
    <property type="entry name" value="RNase_BN"/>
    <property type="match status" value="1"/>
</dbReference>
<evidence type="ECO:0000313" key="7">
    <source>
        <dbReference type="EMBL" id="TDY44611.1"/>
    </source>
</evidence>
<dbReference type="Pfam" id="PF03631">
    <property type="entry name" value="Virul_fac_BrkB"/>
    <property type="match status" value="1"/>
</dbReference>
<sequence>MVKLLISKLLHSIMRHNIGSLAAVIAFFGFSSLMPMCALLVVIASLFVPNATVARFIQGILQSYIPPIPAGATFAASTVHHLTMYRADIRVIGLIGLLWGAIGGFVTLQQVLDTIFEVKTRRSFWVQYVVGFAMMGILLLLTVGSSLMSWLSPMFLAKIMHVSSASSAHLLHVIGEVIFPAVLFITCYCCYRLLPSRRLTNVPLLAGALMATIFIYISRFGYVIYTHHLGNYSILYGAFTFVMLLTFWIYIVCMILLLGAEVAGTIEDFLTKPSHR</sequence>
<evidence type="ECO:0000256" key="5">
    <source>
        <dbReference type="ARBA" id="ARBA00023136"/>
    </source>
</evidence>
<dbReference type="InterPro" id="IPR017039">
    <property type="entry name" value="Virul_fac_BrkB"/>
</dbReference>
<evidence type="ECO:0000256" key="4">
    <source>
        <dbReference type="ARBA" id="ARBA00022989"/>
    </source>
</evidence>
<feature type="transmembrane region" description="Helical" evidence="6">
    <location>
        <begin position="203"/>
        <end position="222"/>
    </location>
</feature>
<evidence type="ECO:0000256" key="6">
    <source>
        <dbReference type="SAM" id="Phobius"/>
    </source>
</evidence>
<feature type="transmembrane region" description="Helical" evidence="6">
    <location>
        <begin position="234"/>
        <end position="258"/>
    </location>
</feature>
<reference evidence="7 8" key="1">
    <citation type="submission" date="2019-03" db="EMBL/GenBank/DDBJ databases">
        <title>Genomic Encyclopedia of Type Strains, Phase IV (KMG-IV): sequencing the most valuable type-strain genomes for metagenomic binning, comparative biology and taxonomic classification.</title>
        <authorList>
            <person name="Goeker M."/>
        </authorList>
    </citation>
    <scope>NUCLEOTIDE SEQUENCE [LARGE SCALE GENOMIC DNA]</scope>
    <source>
        <strain evidence="7 8">DSM 17974</strain>
    </source>
</reference>
<name>A0A4R8LKD4_9BACL</name>
<dbReference type="PANTHER" id="PTHR30213">
    <property type="entry name" value="INNER MEMBRANE PROTEIN YHJD"/>
    <property type="match status" value="1"/>
</dbReference>
<dbReference type="EMBL" id="SORF01000009">
    <property type="protein sequence ID" value="TDY44611.1"/>
    <property type="molecule type" value="Genomic_DNA"/>
</dbReference>
<comment type="caution">
    <text evidence="7">The sequence shown here is derived from an EMBL/GenBank/DDBJ whole genome shotgun (WGS) entry which is preliminary data.</text>
</comment>
<comment type="subcellular location">
    <subcellularLocation>
        <location evidence="1">Cell membrane</location>
        <topology evidence="1">Multi-pass membrane protein</topology>
    </subcellularLocation>
</comment>